<accession>A0ABS5HKG3</accession>
<evidence type="ECO:0000313" key="7">
    <source>
        <dbReference type="Proteomes" id="UP000682951"/>
    </source>
</evidence>
<feature type="domain" description="Flagellin C-terminal" evidence="5">
    <location>
        <begin position="664"/>
        <end position="745"/>
    </location>
</feature>
<evidence type="ECO:0000256" key="1">
    <source>
        <dbReference type="ARBA" id="ARBA00005709"/>
    </source>
</evidence>
<protein>
    <recommendedName>
        <fullName evidence="3">Flagellin</fullName>
    </recommendedName>
</protein>
<comment type="function">
    <text evidence="3">Flagellin is the subunit protein which polymerizes to form the filaments of bacterial flagella.</text>
</comment>
<keyword evidence="6" id="KW-0969">Cilium</keyword>
<dbReference type="Pfam" id="PF00700">
    <property type="entry name" value="Flagellin_C"/>
    <property type="match status" value="1"/>
</dbReference>
<comment type="caution">
    <text evidence="6">The sequence shown here is derived from an EMBL/GenBank/DDBJ whole genome shotgun (WGS) entry which is preliminary data.</text>
</comment>
<evidence type="ECO:0000313" key="6">
    <source>
        <dbReference type="EMBL" id="MBR8464002.1"/>
    </source>
</evidence>
<dbReference type="PANTHER" id="PTHR42792">
    <property type="entry name" value="FLAGELLIN"/>
    <property type="match status" value="1"/>
</dbReference>
<dbReference type="EMBL" id="JAGSSW010000004">
    <property type="protein sequence ID" value="MBR8464002.1"/>
    <property type="molecule type" value="Genomic_DNA"/>
</dbReference>
<comment type="similarity">
    <text evidence="1 3">Belongs to the bacterial flagellin family.</text>
</comment>
<evidence type="ECO:0000259" key="5">
    <source>
        <dbReference type="Pfam" id="PF00700"/>
    </source>
</evidence>
<keyword evidence="6" id="KW-0966">Cell projection</keyword>
<keyword evidence="6" id="KW-0282">Flagellum</keyword>
<dbReference type="RefSeq" id="WP_212142002.1">
    <property type="nucleotide sequence ID" value="NZ_JAGSSW010000004.1"/>
</dbReference>
<evidence type="ECO:0000256" key="2">
    <source>
        <dbReference type="ARBA" id="ARBA00023143"/>
    </source>
</evidence>
<dbReference type="Gene3D" id="1.20.1330.10">
    <property type="entry name" value="f41 fragment of flagellin, N-terminal domain"/>
    <property type="match status" value="2"/>
</dbReference>
<dbReference type="Pfam" id="PF00669">
    <property type="entry name" value="Flagellin_N"/>
    <property type="match status" value="1"/>
</dbReference>
<dbReference type="InterPro" id="IPR001029">
    <property type="entry name" value="Flagellin_N"/>
</dbReference>
<feature type="domain" description="Flagellin N-terminal" evidence="4">
    <location>
        <begin position="6"/>
        <end position="138"/>
    </location>
</feature>
<sequence length="745" mass="82335">MRITNQWRYSQTLYDYQRSMAEVNKNYQQISSGLKINQSYEGAATYNDAMRLDYEVATIDQVIEATSKSVNFAKNTDKSISEFVKQLEKFKVKVVQAASDINSTTSLEAIANDLQGIKNHLVNIANTSINGQFLFSGSAVDTKPIDGSGNYQGNKEYMKTHSGAQVEIAHNIPGYDMFLGKDSDYRKIITTNVIQVDRTRADTTENPKILNGESKIKNMIGLNYVKQPNTINKDYDFVDKDVKFPDTYFYMQGKKPDGTSFTSKFKMTADTTIDSLMEKIGYEFGNTATTKVVDVSINADGQFNIKDLTKGNQVIDFHMVAATTQVNTKDDLATANAAIASTDTLANLETLANNGSVYITEFTKSNFQDNNGVATNSFDYTKVRFAKKDNTATSNVSQIVRATGEFATDSTRLSQVAGTKTLYPNSNDRYNIDNKNINMKIVSKSGATYNIKVKLGTQDPSVPVTFDIYGTAADGTQLFNGATRILPVYNSDEFGTYRTQTNDFTYRQLMDIVGMVASDNIPPQSSLITEGATITQAQREANSKAMQNEIIKSRGSVSVELDHSGKVVLKDLQNAVTPIELAMYDEDNTDKFYGDSTGTTTADSQGGGAAFNFSANNAITIDEPSVNLFKELDDMIFAVRNGYYRADSEAGDPRNTGMQGAIERLDHFMDHVNKQVTKIGSQTKLLTSTQERAEIMKVNVSSVKSEVIDADYAKAYLSFTQKSMAYQAMLQATSKINQLSLLNYM</sequence>
<comment type="subcellular location">
    <subcellularLocation>
        <location evidence="3">Secreted</location>
    </subcellularLocation>
    <subcellularLocation>
        <location evidence="3">Bacterial flagellum</location>
    </subcellularLocation>
</comment>
<evidence type="ECO:0000259" key="4">
    <source>
        <dbReference type="Pfam" id="PF00669"/>
    </source>
</evidence>
<evidence type="ECO:0000256" key="3">
    <source>
        <dbReference type="RuleBase" id="RU362073"/>
    </source>
</evidence>
<name>A0ABS5HKG3_9BACT</name>
<proteinExistence type="inferred from homology"/>
<dbReference type="Proteomes" id="UP000682951">
    <property type="component" value="Unassembled WGS sequence"/>
</dbReference>
<dbReference type="SUPFAM" id="SSF64518">
    <property type="entry name" value="Phase 1 flagellin"/>
    <property type="match status" value="2"/>
</dbReference>
<dbReference type="InterPro" id="IPR001492">
    <property type="entry name" value="Flagellin"/>
</dbReference>
<organism evidence="6 7">
    <name type="scientific">Campylobacter anatolicus</name>
    <dbReference type="NCBI Taxonomy" id="2829105"/>
    <lineage>
        <taxon>Bacteria</taxon>
        <taxon>Pseudomonadati</taxon>
        <taxon>Campylobacterota</taxon>
        <taxon>Epsilonproteobacteria</taxon>
        <taxon>Campylobacterales</taxon>
        <taxon>Campylobacteraceae</taxon>
        <taxon>Campylobacter</taxon>
    </lineage>
</organism>
<keyword evidence="3" id="KW-0964">Secreted</keyword>
<keyword evidence="7" id="KW-1185">Reference proteome</keyword>
<keyword evidence="2 3" id="KW-0975">Bacterial flagellum</keyword>
<gene>
    <name evidence="6" type="ORF">KDD93_05370</name>
</gene>
<dbReference type="PANTHER" id="PTHR42792:SF1">
    <property type="entry name" value="FLAGELLAR HOOK-ASSOCIATED PROTEIN 3"/>
    <property type="match status" value="1"/>
</dbReference>
<reference evidence="6 7" key="1">
    <citation type="submission" date="2021-04" db="EMBL/GenBank/DDBJ databases">
        <title>Molecular and phenotypic characterization and identification of bacterial isolates recovered from the Anatolian ground squirrels (Spermophilus xanthoprymnus) and which have the potential to form a new species in the Campylobacter genus.</title>
        <authorList>
            <person name="Aydin F."/>
            <person name="Abay S."/>
            <person name="Kayman T."/>
            <person name="Karakaya E."/>
            <person name="Mustak H.K."/>
            <person name="Mustak I.B."/>
            <person name="Bilgin N."/>
            <person name="Duzler A."/>
            <person name="Sahin O."/>
            <person name="Guran O."/>
            <person name="Saticioglu I.B."/>
        </authorList>
    </citation>
    <scope>NUCLEOTIDE SEQUENCE [LARGE SCALE GENOMIC DNA]</scope>
    <source>
        <strain evidence="7">faydin-G24</strain>
    </source>
</reference>
<dbReference type="InterPro" id="IPR046358">
    <property type="entry name" value="Flagellin_C"/>
</dbReference>